<dbReference type="InterPro" id="IPR035093">
    <property type="entry name" value="RelE/ParE_toxin_dom_sf"/>
</dbReference>
<organism evidence="4 5">
    <name type="scientific">Entotheonella factor</name>
    <dbReference type="NCBI Taxonomy" id="1429438"/>
    <lineage>
        <taxon>Bacteria</taxon>
        <taxon>Pseudomonadati</taxon>
        <taxon>Nitrospinota/Tectimicrobiota group</taxon>
        <taxon>Candidatus Tectimicrobiota</taxon>
        <taxon>Candidatus Entotheonellia</taxon>
        <taxon>Candidatus Entotheonellales</taxon>
        <taxon>Candidatus Entotheonellaceae</taxon>
        <taxon>Candidatus Entotheonella</taxon>
    </lineage>
</organism>
<dbReference type="Pfam" id="PF05016">
    <property type="entry name" value="ParE_toxin"/>
    <property type="match status" value="1"/>
</dbReference>
<reference evidence="4 5" key="1">
    <citation type="journal article" date="2014" name="Nature">
        <title>An environmental bacterial taxon with a large and distinct metabolic repertoire.</title>
        <authorList>
            <person name="Wilson M.C."/>
            <person name="Mori T."/>
            <person name="Ruckert C."/>
            <person name="Uria A.R."/>
            <person name="Helf M.J."/>
            <person name="Takada K."/>
            <person name="Gernert C."/>
            <person name="Steffens U.A."/>
            <person name="Heycke N."/>
            <person name="Schmitt S."/>
            <person name="Rinke C."/>
            <person name="Helfrich E.J."/>
            <person name="Brachmann A.O."/>
            <person name="Gurgui C."/>
            <person name="Wakimoto T."/>
            <person name="Kracht M."/>
            <person name="Crusemann M."/>
            <person name="Hentschel U."/>
            <person name="Abe I."/>
            <person name="Matsunaga S."/>
            <person name="Kalinowski J."/>
            <person name="Takeyama H."/>
            <person name="Piel J."/>
        </authorList>
    </citation>
    <scope>NUCLEOTIDE SEQUENCE [LARGE SCALE GENOMIC DNA]</scope>
    <source>
        <strain evidence="5">TSY1</strain>
    </source>
</reference>
<evidence type="ECO:0000256" key="2">
    <source>
        <dbReference type="ARBA" id="ARBA00022649"/>
    </source>
</evidence>
<dbReference type="PANTHER" id="PTHR33755:SF9">
    <property type="entry name" value="TOXIN PARE1"/>
    <property type="match status" value="1"/>
</dbReference>
<proteinExistence type="inferred from homology"/>
<comment type="similarity">
    <text evidence="1 3">Belongs to the RelE toxin family.</text>
</comment>
<dbReference type="AlphaFoldDB" id="W4L6T1"/>
<dbReference type="Gene3D" id="3.30.2310.20">
    <property type="entry name" value="RelE-like"/>
    <property type="match status" value="1"/>
</dbReference>
<name>W4L6T1_ENTF1</name>
<accession>W4L6T1</accession>
<dbReference type="HOGENOM" id="CLU_147162_3_1_7"/>
<evidence type="ECO:0000313" key="4">
    <source>
        <dbReference type="EMBL" id="ETW93061.1"/>
    </source>
</evidence>
<keyword evidence="2" id="KW-1277">Toxin-antitoxin system</keyword>
<keyword evidence="5" id="KW-1185">Reference proteome</keyword>
<gene>
    <name evidence="4" type="ORF">ETSY1_40900</name>
</gene>
<comment type="caution">
    <text evidence="4">The sequence shown here is derived from an EMBL/GenBank/DDBJ whole genome shotgun (WGS) entry which is preliminary data.</text>
</comment>
<evidence type="ECO:0000313" key="5">
    <source>
        <dbReference type="Proteomes" id="UP000019141"/>
    </source>
</evidence>
<dbReference type="InterPro" id="IPR028344">
    <property type="entry name" value="ParE1/4"/>
</dbReference>
<dbReference type="EMBL" id="AZHW01001316">
    <property type="protein sequence ID" value="ETW93061.1"/>
    <property type="molecule type" value="Genomic_DNA"/>
</dbReference>
<protein>
    <recommendedName>
        <fullName evidence="3">Toxin</fullName>
    </recommendedName>
</protein>
<dbReference type="PIRSF" id="PIRSF029218">
    <property type="entry name" value="ParE"/>
    <property type="match status" value="1"/>
</dbReference>
<dbReference type="PANTHER" id="PTHR33755">
    <property type="entry name" value="TOXIN PARE1-RELATED"/>
    <property type="match status" value="1"/>
</dbReference>
<dbReference type="InterPro" id="IPR051803">
    <property type="entry name" value="TA_system_RelE-like_toxin"/>
</dbReference>
<dbReference type="InterPro" id="IPR007712">
    <property type="entry name" value="RelE/ParE_toxin"/>
</dbReference>
<evidence type="ECO:0000256" key="1">
    <source>
        <dbReference type="ARBA" id="ARBA00006226"/>
    </source>
</evidence>
<evidence type="ECO:0000256" key="3">
    <source>
        <dbReference type="PIRNR" id="PIRNR029218"/>
    </source>
</evidence>
<dbReference type="Proteomes" id="UP000019141">
    <property type="component" value="Unassembled WGS sequence"/>
</dbReference>
<sequence length="95" mass="11532">MTFRLTADAQDDIERIYWDSYDTFGERQADIYHQGLVDCFEMLDDHPYIGRDYSEVRQGLRRYEYESHSVYYRVTDTGPLILRILHRRQDPARHL</sequence>